<evidence type="ECO:0000313" key="2">
    <source>
        <dbReference type="Proteomes" id="UP000005226"/>
    </source>
</evidence>
<evidence type="ECO:0000313" key="1">
    <source>
        <dbReference type="Ensembl" id="ENSTRUP00000087278.1"/>
    </source>
</evidence>
<dbReference type="Ensembl" id="ENSTRUT00000061940.1">
    <property type="protein sequence ID" value="ENSTRUP00000087278.1"/>
    <property type="gene ID" value="ENSTRUG00000026562.1"/>
</dbReference>
<evidence type="ECO:0008006" key="3">
    <source>
        <dbReference type="Google" id="ProtNLM"/>
    </source>
</evidence>
<reference evidence="1 2" key="1">
    <citation type="journal article" date="2011" name="Genome Biol. Evol.">
        <title>Integration of the genetic map and genome assembly of fugu facilitates insights into distinct features of genome evolution in teleosts and mammals.</title>
        <authorList>
            <person name="Kai W."/>
            <person name="Kikuchi K."/>
            <person name="Tohari S."/>
            <person name="Chew A.K."/>
            <person name="Tay A."/>
            <person name="Fujiwara A."/>
            <person name="Hosoya S."/>
            <person name="Suetake H."/>
            <person name="Naruse K."/>
            <person name="Brenner S."/>
            <person name="Suzuki Y."/>
            <person name="Venkatesh B."/>
        </authorList>
    </citation>
    <scope>NUCLEOTIDE SEQUENCE [LARGE SCALE GENOMIC DNA]</scope>
</reference>
<dbReference type="Gene3D" id="1.10.10.10">
    <property type="entry name" value="Winged helix-like DNA-binding domain superfamily/Winged helix DNA-binding domain"/>
    <property type="match status" value="1"/>
</dbReference>
<dbReference type="Proteomes" id="UP000005226">
    <property type="component" value="Chromosome 13"/>
</dbReference>
<dbReference type="InterPro" id="IPR036388">
    <property type="entry name" value="WH-like_DNA-bd_sf"/>
</dbReference>
<dbReference type="InterPro" id="IPR009057">
    <property type="entry name" value="Homeodomain-like_sf"/>
</dbReference>
<dbReference type="SUPFAM" id="SSF46689">
    <property type="entry name" value="Homeodomain-like"/>
    <property type="match status" value="1"/>
</dbReference>
<accession>A0A674PNP0</accession>
<reference evidence="1" key="2">
    <citation type="submission" date="2025-08" db="UniProtKB">
        <authorList>
            <consortium name="Ensembl"/>
        </authorList>
    </citation>
    <scope>IDENTIFICATION</scope>
</reference>
<dbReference type="GeneTree" id="ENSGT00990000205093"/>
<dbReference type="OMA" id="ESSVHYI"/>
<name>A0A674PNP0_TAKRU</name>
<dbReference type="AlphaFoldDB" id="A0A674PNP0"/>
<organism evidence="1 2">
    <name type="scientific">Takifugu rubripes</name>
    <name type="common">Japanese pufferfish</name>
    <name type="synonym">Fugu rubripes</name>
    <dbReference type="NCBI Taxonomy" id="31033"/>
    <lineage>
        <taxon>Eukaryota</taxon>
        <taxon>Metazoa</taxon>
        <taxon>Chordata</taxon>
        <taxon>Craniata</taxon>
        <taxon>Vertebrata</taxon>
        <taxon>Euteleostomi</taxon>
        <taxon>Actinopterygii</taxon>
        <taxon>Neopterygii</taxon>
        <taxon>Teleostei</taxon>
        <taxon>Neoteleostei</taxon>
        <taxon>Acanthomorphata</taxon>
        <taxon>Eupercaria</taxon>
        <taxon>Tetraodontiformes</taxon>
        <taxon>Tetradontoidea</taxon>
        <taxon>Tetraodontidae</taxon>
        <taxon>Takifugu</taxon>
    </lineage>
</organism>
<proteinExistence type="predicted"/>
<protein>
    <recommendedName>
        <fullName evidence="3">HTH psq-type domain-containing protein</fullName>
    </recommendedName>
</protein>
<dbReference type="InParanoid" id="A0A674PNP0"/>
<sequence length="87" mass="9849">MQPTPEDAPKGKRKMLNIAEKVKLLDMLKEAKSYAAVGCQYGINESSVRSIKEEENNIRRTAAISSNRMQKGLRLFTTTVLYNNCKK</sequence>
<reference evidence="1" key="3">
    <citation type="submission" date="2025-09" db="UniProtKB">
        <authorList>
            <consortium name="Ensembl"/>
        </authorList>
    </citation>
    <scope>IDENTIFICATION</scope>
</reference>
<keyword evidence="2" id="KW-1185">Reference proteome</keyword>